<dbReference type="EMBL" id="PVXN01000005">
    <property type="protein sequence ID" value="PRR76527.1"/>
    <property type="molecule type" value="Genomic_DNA"/>
</dbReference>
<dbReference type="OrthoDB" id="9799663at2"/>
<evidence type="ECO:0000259" key="4">
    <source>
        <dbReference type="PROSITE" id="PS50995"/>
    </source>
</evidence>
<dbReference type="InterPro" id="IPR000835">
    <property type="entry name" value="HTH_MarR-typ"/>
</dbReference>
<dbReference type="PROSITE" id="PS50995">
    <property type="entry name" value="HTH_MARR_2"/>
    <property type="match status" value="1"/>
</dbReference>
<evidence type="ECO:0000313" key="6">
    <source>
        <dbReference type="Proteomes" id="UP000239614"/>
    </source>
</evidence>
<dbReference type="InterPro" id="IPR036388">
    <property type="entry name" value="WH-like_DNA-bd_sf"/>
</dbReference>
<dbReference type="Proteomes" id="UP000239614">
    <property type="component" value="Unassembled WGS sequence"/>
</dbReference>
<keyword evidence="1" id="KW-0805">Transcription regulation</keyword>
<evidence type="ECO:0000256" key="3">
    <source>
        <dbReference type="ARBA" id="ARBA00023163"/>
    </source>
</evidence>
<dbReference type="InterPro" id="IPR036390">
    <property type="entry name" value="WH_DNA-bd_sf"/>
</dbReference>
<accession>A0A2T0AZB7</accession>
<evidence type="ECO:0000256" key="2">
    <source>
        <dbReference type="ARBA" id="ARBA00023125"/>
    </source>
</evidence>
<keyword evidence="6" id="KW-1185">Reference proteome</keyword>
<dbReference type="GO" id="GO:0003700">
    <property type="term" value="F:DNA-binding transcription factor activity"/>
    <property type="evidence" value="ECO:0007669"/>
    <property type="project" value="InterPro"/>
</dbReference>
<protein>
    <submittedName>
        <fullName evidence="5">Transcriptional repressor MprA</fullName>
    </submittedName>
</protein>
<comment type="caution">
    <text evidence="5">The sequence shown here is derived from an EMBL/GenBank/DDBJ whole genome shotgun (WGS) entry which is preliminary data.</text>
</comment>
<dbReference type="PANTHER" id="PTHR42756">
    <property type="entry name" value="TRANSCRIPTIONAL REGULATOR, MARR"/>
    <property type="match status" value="1"/>
</dbReference>
<gene>
    <name evidence="5" type="ORF">CPAL_01980</name>
</gene>
<proteinExistence type="predicted"/>
<evidence type="ECO:0000256" key="1">
    <source>
        <dbReference type="ARBA" id="ARBA00023015"/>
    </source>
</evidence>
<dbReference type="SUPFAM" id="SSF46785">
    <property type="entry name" value="Winged helix' DNA-binding domain"/>
    <property type="match status" value="1"/>
</dbReference>
<evidence type="ECO:0000313" key="5">
    <source>
        <dbReference type="EMBL" id="PRR76527.1"/>
    </source>
</evidence>
<feature type="domain" description="HTH marR-type" evidence="4">
    <location>
        <begin position="12"/>
        <end position="145"/>
    </location>
</feature>
<dbReference type="GO" id="GO:0003677">
    <property type="term" value="F:DNA binding"/>
    <property type="evidence" value="ECO:0007669"/>
    <property type="project" value="UniProtKB-KW"/>
</dbReference>
<dbReference type="Gene3D" id="1.10.10.10">
    <property type="entry name" value="Winged helix-like DNA-binding domain superfamily/Winged helix DNA-binding domain"/>
    <property type="match status" value="1"/>
</dbReference>
<dbReference type="Pfam" id="PF01047">
    <property type="entry name" value="MarR"/>
    <property type="match status" value="1"/>
</dbReference>
<dbReference type="SMART" id="SM00347">
    <property type="entry name" value="HTH_MARR"/>
    <property type="match status" value="1"/>
</dbReference>
<reference evidence="5 6" key="1">
    <citation type="submission" date="2018-03" db="EMBL/GenBank/DDBJ databases">
        <title>Genome sequence of Clostridium thermopalmarium DSM 5974.</title>
        <authorList>
            <person name="Poehlein A."/>
            <person name="Daniel R."/>
        </authorList>
    </citation>
    <scope>NUCLEOTIDE SEQUENCE [LARGE SCALE GENOMIC DNA]</scope>
    <source>
        <strain evidence="5 6">DSM 5974</strain>
    </source>
</reference>
<dbReference type="PANTHER" id="PTHR42756:SF1">
    <property type="entry name" value="TRANSCRIPTIONAL REPRESSOR OF EMRAB OPERON"/>
    <property type="match status" value="1"/>
</dbReference>
<keyword evidence="3" id="KW-0804">Transcription</keyword>
<name>A0A2T0AZB7_9CLOT</name>
<organism evidence="5 6">
    <name type="scientific">Clostridium thermopalmarium DSM 5974</name>
    <dbReference type="NCBI Taxonomy" id="1121340"/>
    <lineage>
        <taxon>Bacteria</taxon>
        <taxon>Bacillati</taxon>
        <taxon>Bacillota</taxon>
        <taxon>Clostridia</taxon>
        <taxon>Eubacteriales</taxon>
        <taxon>Clostridiaceae</taxon>
        <taxon>Clostridium</taxon>
    </lineage>
</organism>
<dbReference type="AlphaFoldDB" id="A0A2T0AZB7"/>
<dbReference type="PRINTS" id="PR00598">
    <property type="entry name" value="HTHMARR"/>
</dbReference>
<sequence>MEGREKKLHKDGVRIARLLASVNKTIHKNMGGMLNDFGFTVPQMMVIGTLLSQDKKMKISELSKAMQLSNSTMSAMLNGLEKRKVIKREKSDKDRRVTYIELEDEYKEIAEQINKKVEDYLESIIKKASYEKVQLIINGLENMQELLDAHNESDNT</sequence>
<keyword evidence="2" id="KW-0238">DNA-binding</keyword>